<organism evidence="2 3">
    <name type="scientific">Thalassolituus pacificus</name>
    <dbReference type="NCBI Taxonomy" id="2975440"/>
    <lineage>
        <taxon>Bacteria</taxon>
        <taxon>Pseudomonadati</taxon>
        <taxon>Pseudomonadota</taxon>
        <taxon>Gammaproteobacteria</taxon>
        <taxon>Oceanospirillales</taxon>
        <taxon>Oceanospirillaceae</taxon>
        <taxon>Thalassolituus</taxon>
    </lineage>
</organism>
<dbReference type="Pfam" id="PF03167">
    <property type="entry name" value="UDG"/>
    <property type="match status" value="1"/>
</dbReference>
<dbReference type="AlphaFoldDB" id="A0A9X3AGX6"/>
<name>A0A9X3AGX6_9GAMM</name>
<dbReference type="InterPro" id="IPR005122">
    <property type="entry name" value="Uracil-DNA_glycosylase-like"/>
</dbReference>
<keyword evidence="3" id="KW-1185">Reference proteome</keyword>
<sequence length="195" mass="22246">MPDLIPLLTDIRHCDLCTHHLPLGPRPVVRASATARLLIIGQAPGTKVHASGIPWDDASGQRLRQWLGVSNDVFYDESKVAIMPMGFCYPGKGKGGDLPPRPECAPHWHAQLLAAMPNIRLTLLIGQYAQNYYLNDDYRNLSERVAHWRDFPHDFFALPHPSPRNQLWLKKHPWFEQDAVPALQQRIHALWETDE</sequence>
<dbReference type="CDD" id="cd10033">
    <property type="entry name" value="UDG_like"/>
    <property type="match status" value="1"/>
</dbReference>
<dbReference type="RefSeq" id="WP_260976433.1">
    <property type="nucleotide sequence ID" value="NZ_JAOANI010000019.1"/>
</dbReference>
<reference evidence="2" key="2">
    <citation type="submission" date="2022-08" db="EMBL/GenBank/DDBJ databases">
        <authorList>
            <person name="Dong C."/>
        </authorList>
    </citation>
    <scope>NUCLEOTIDE SEQUENCE</scope>
    <source>
        <strain evidence="2">59MF3M-4</strain>
    </source>
</reference>
<reference evidence="2" key="1">
    <citation type="journal article" date="2022" name="Front. Microbiol.">
        <title>Genome-based taxonomic rearrangement of Oceanobacter-related bacteria including the description of Thalassolituus hydrocarbonoclasticus sp. nov. and Thalassolituus pacificus sp. nov. and emended description of the genus Thalassolituus.</title>
        <authorList>
            <person name="Dong C."/>
            <person name="Wei L."/>
            <person name="Wang J."/>
            <person name="Lai Q."/>
            <person name="Huang Z."/>
            <person name="Shao Z."/>
        </authorList>
    </citation>
    <scope>NUCLEOTIDE SEQUENCE</scope>
    <source>
        <strain evidence="2">59MF3M-4</strain>
    </source>
</reference>
<evidence type="ECO:0000313" key="2">
    <source>
        <dbReference type="EMBL" id="MCT7359567.1"/>
    </source>
</evidence>
<dbReference type="PANTHER" id="PTHR42160:SF1">
    <property type="entry name" value="URACIL-DNA GLYCOSYLASE SUPERFAMILY PROTEIN"/>
    <property type="match status" value="1"/>
</dbReference>
<feature type="domain" description="Uracil-DNA glycosylase-like" evidence="1">
    <location>
        <begin position="28"/>
        <end position="184"/>
    </location>
</feature>
<dbReference type="Proteomes" id="UP001147830">
    <property type="component" value="Unassembled WGS sequence"/>
</dbReference>
<dbReference type="SMART" id="SM00987">
    <property type="entry name" value="UreE_C"/>
    <property type="match status" value="1"/>
</dbReference>
<dbReference type="EMBL" id="JAOANI010000019">
    <property type="protein sequence ID" value="MCT7359567.1"/>
    <property type="molecule type" value="Genomic_DNA"/>
</dbReference>
<dbReference type="InterPro" id="IPR047124">
    <property type="entry name" value="HI_0220.2"/>
</dbReference>
<comment type="caution">
    <text evidence="2">The sequence shown here is derived from an EMBL/GenBank/DDBJ whole genome shotgun (WGS) entry which is preliminary data.</text>
</comment>
<evidence type="ECO:0000259" key="1">
    <source>
        <dbReference type="SMART" id="SM00986"/>
    </source>
</evidence>
<dbReference type="SUPFAM" id="SSF52141">
    <property type="entry name" value="Uracil-DNA glycosylase-like"/>
    <property type="match status" value="1"/>
</dbReference>
<dbReference type="PANTHER" id="PTHR42160">
    <property type="entry name" value="URACIL-DNA GLYCOSYLASE SUPERFAMILY PROTEIN"/>
    <property type="match status" value="1"/>
</dbReference>
<dbReference type="InterPro" id="IPR036895">
    <property type="entry name" value="Uracil-DNA_glycosylase-like_sf"/>
</dbReference>
<accession>A0A9X3AGX6</accession>
<dbReference type="SMART" id="SM00986">
    <property type="entry name" value="UDG"/>
    <property type="match status" value="1"/>
</dbReference>
<dbReference type="Gene3D" id="3.40.470.10">
    <property type="entry name" value="Uracil-DNA glycosylase-like domain"/>
    <property type="match status" value="1"/>
</dbReference>
<evidence type="ECO:0000313" key="3">
    <source>
        <dbReference type="Proteomes" id="UP001147830"/>
    </source>
</evidence>
<protein>
    <submittedName>
        <fullName evidence="2">Uracil-DNA glycosylase family protein</fullName>
    </submittedName>
</protein>
<proteinExistence type="predicted"/>
<gene>
    <name evidence="2" type="ORF">NYR02_11075</name>
</gene>